<dbReference type="PANTHER" id="PTHR34703">
    <property type="entry name" value="ANTIPORTER SUBUNIT MNHG2-RELATED"/>
    <property type="match status" value="1"/>
</dbReference>
<dbReference type="Pfam" id="PF03334">
    <property type="entry name" value="PhaG_MnhG_YufB"/>
    <property type="match status" value="1"/>
</dbReference>
<gene>
    <name evidence="3" type="primary">mnhG</name>
    <name evidence="3" type="ORF">Q6348_03595</name>
</gene>
<evidence type="ECO:0000313" key="4">
    <source>
        <dbReference type="Proteomes" id="UP001232536"/>
    </source>
</evidence>
<dbReference type="RefSeq" id="WP_304599954.1">
    <property type="nucleotide sequence ID" value="NZ_JAUQYO010000001.1"/>
</dbReference>
<protein>
    <submittedName>
        <fullName evidence="3">Monovalent cation/H(+) antiporter subunit G</fullName>
    </submittedName>
</protein>
<feature type="transmembrane region" description="Helical" evidence="2">
    <location>
        <begin position="64"/>
        <end position="86"/>
    </location>
</feature>
<sequence>MSVLLDVLAAGCLIAGSALAFAAGLGLLRFPDLLARSHAATKPQVLGLLLMLLGLALRLRSGPAIWMLVLVALFQMVTAPVAAHMVTRAGYRTGKVDPSSLVVDELTDDLRAAEREVGGSSQGPSPRS</sequence>
<evidence type="ECO:0000313" key="3">
    <source>
        <dbReference type="EMBL" id="MDO8106276.1"/>
    </source>
</evidence>
<comment type="caution">
    <text evidence="3">The sequence shown here is derived from an EMBL/GenBank/DDBJ whole genome shotgun (WGS) entry which is preliminary data.</text>
</comment>
<dbReference type="PANTHER" id="PTHR34703:SF1">
    <property type="entry name" value="ANTIPORTER SUBUNIT MNHG2-RELATED"/>
    <property type="match status" value="1"/>
</dbReference>
<dbReference type="NCBIfam" id="NF009314">
    <property type="entry name" value="PRK12674.1-2"/>
    <property type="match status" value="1"/>
</dbReference>
<keyword evidence="2" id="KW-0812">Transmembrane</keyword>
<keyword evidence="4" id="KW-1185">Reference proteome</keyword>
<dbReference type="InterPro" id="IPR005133">
    <property type="entry name" value="PhaG_MnhG_YufB"/>
</dbReference>
<evidence type="ECO:0000256" key="2">
    <source>
        <dbReference type="SAM" id="Phobius"/>
    </source>
</evidence>
<proteinExistence type="inferred from homology"/>
<reference evidence="3 4" key="1">
    <citation type="submission" date="2023-07" db="EMBL/GenBank/DDBJ databases">
        <title>Description of novel actinomycetes strains, isolated from tidal flat sediment.</title>
        <authorList>
            <person name="Lu C."/>
        </authorList>
    </citation>
    <scope>NUCLEOTIDE SEQUENCE [LARGE SCALE GENOMIC DNA]</scope>
    <source>
        <strain evidence="3 4">SYSU T00b441</strain>
    </source>
</reference>
<accession>A0ABT9D641</accession>
<comment type="similarity">
    <text evidence="1">Belongs to the CPA3 antiporters (TC 2.A.63) subunit G family.</text>
</comment>
<name>A0ABT9D641_9CELL</name>
<dbReference type="Proteomes" id="UP001232536">
    <property type="component" value="Unassembled WGS sequence"/>
</dbReference>
<evidence type="ECO:0000256" key="1">
    <source>
        <dbReference type="ARBA" id="ARBA00008404"/>
    </source>
</evidence>
<keyword evidence="2" id="KW-0472">Membrane</keyword>
<dbReference type="EMBL" id="JAUQYP010000001">
    <property type="protein sequence ID" value="MDO8106276.1"/>
    <property type="molecule type" value="Genomic_DNA"/>
</dbReference>
<organism evidence="3 4">
    <name type="scientific">Actinotalea lenta</name>
    <dbReference type="NCBI Taxonomy" id="3064654"/>
    <lineage>
        <taxon>Bacteria</taxon>
        <taxon>Bacillati</taxon>
        <taxon>Actinomycetota</taxon>
        <taxon>Actinomycetes</taxon>
        <taxon>Micrococcales</taxon>
        <taxon>Cellulomonadaceae</taxon>
        <taxon>Actinotalea</taxon>
    </lineage>
</organism>
<dbReference type="NCBIfam" id="TIGR01300">
    <property type="entry name" value="CPA3_mnhG_phaG"/>
    <property type="match status" value="1"/>
</dbReference>
<keyword evidence="2" id="KW-1133">Transmembrane helix</keyword>